<keyword evidence="2" id="KW-0285">Flavoprotein</keyword>
<dbReference type="GO" id="GO:0016709">
    <property type="term" value="F:oxidoreductase activity, acting on paired donors, with incorporation or reduction of molecular oxygen, NAD(P)H as one donor, and incorporation of one atom of oxygen"/>
    <property type="evidence" value="ECO:0007669"/>
    <property type="project" value="UniProtKB-ARBA"/>
</dbReference>
<evidence type="ECO:0000313" key="6">
    <source>
        <dbReference type="EMBL" id="NGO77366.1"/>
    </source>
</evidence>
<dbReference type="SUPFAM" id="SSF51905">
    <property type="entry name" value="FAD/NAD(P)-binding domain"/>
    <property type="match status" value="1"/>
</dbReference>
<feature type="domain" description="FAD-binding" evidence="5">
    <location>
        <begin position="21"/>
        <end position="355"/>
    </location>
</feature>
<dbReference type="Gene3D" id="3.30.70.2450">
    <property type="match status" value="1"/>
</dbReference>
<evidence type="ECO:0000259" key="5">
    <source>
        <dbReference type="Pfam" id="PF01494"/>
    </source>
</evidence>
<evidence type="ECO:0000313" key="7">
    <source>
        <dbReference type="Proteomes" id="UP000481109"/>
    </source>
</evidence>
<dbReference type="Gene3D" id="3.40.30.120">
    <property type="match status" value="1"/>
</dbReference>
<dbReference type="RefSeq" id="WP_165332835.1">
    <property type="nucleotide sequence ID" value="NZ_JAAKZW010000063.1"/>
</dbReference>
<evidence type="ECO:0000256" key="4">
    <source>
        <dbReference type="SAM" id="MobiDB-lite"/>
    </source>
</evidence>
<dbReference type="PANTHER" id="PTHR43004:SF19">
    <property type="entry name" value="BINDING MONOOXYGENASE, PUTATIVE (JCVI)-RELATED"/>
    <property type="match status" value="1"/>
</dbReference>
<dbReference type="Pfam" id="PF21274">
    <property type="entry name" value="Rng_hyd_C"/>
    <property type="match status" value="1"/>
</dbReference>
<dbReference type="InterPro" id="IPR002938">
    <property type="entry name" value="FAD-bd"/>
</dbReference>
<name>A0A6G4XIG6_9ACTN</name>
<comment type="cofactor">
    <cofactor evidence="1">
        <name>FAD</name>
        <dbReference type="ChEBI" id="CHEBI:57692"/>
    </cofactor>
</comment>
<dbReference type="InterPro" id="IPR036188">
    <property type="entry name" value="FAD/NAD-bd_sf"/>
</dbReference>
<comment type="caution">
    <text evidence="6">The sequence shown here is derived from an EMBL/GenBank/DDBJ whole genome shotgun (WGS) entry which is preliminary data.</text>
</comment>
<feature type="compositionally biased region" description="Polar residues" evidence="4">
    <location>
        <begin position="1"/>
        <end position="18"/>
    </location>
</feature>
<proteinExistence type="predicted"/>
<dbReference type="Proteomes" id="UP000481109">
    <property type="component" value="Unassembled WGS sequence"/>
</dbReference>
<dbReference type="AlphaFoldDB" id="A0A6G4XIG6"/>
<accession>A0A6G4XIG6</accession>
<dbReference type="PANTHER" id="PTHR43004">
    <property type="entry name" value="TRK SYSTEM POTASSIUM UPTAKE PROTEIN"/>
    <property type="match status" value="1"/>
</dbReference>
<dbReference type="InterPro" id="IPR050641">
    <property type="entry name" value="RIFMO-like"/>
</dbReference>
<keyword evidence="3" id="KW-0274">FAD</keyword>
<feature type="region of interest" description="Disordered" evidence="4">
    <location>
        <begin position="1"/>
        <end position="21"/>
    </location>
</feature>
<evidence type="ECO:0000256" key="3">
    <source>
        <dbReference type="ARBA" id="ARBA00022827"/>
    </source>
</evidence>
<sequence>MNGTTGTNETRSTEQHGTTPADVVIVGAGPTGLLLAGDLAAAGIRVTVLEKRPAKISNLTRAFGVHARTLEVLDARGLADELIPTGRKLTELRLFRSLSLDLAGIPSRFPYLLSTPQYEVEKLLLRRATEHGVRFVHDAEVTGLRQDADGVTVDVRNKDGESSAYRAAYAVGADGVRSAVRKAVGQPFPGKSVISSIVLADVLLKSEPDLTVAVRGDEGAFGFMIPFGDGYWRVGGWNRERAEIPDDAPTSLDELRDIIRRAFGSDFGMHDERWISRFHSDERQVPQYRTGRIFLAGDAAHTHSPAGGQGMNTGLQDANNLGWKLAAVLNGRAPDSLLDSYQDERHPVGSAVLRSSGTIVRLAMAHNPAQLGVRWLASKVVNNAAPLQRKALGQITGIGYAYRAPRGSHALVGRRAQDGQLAGGSRLYEALRGGQFVFVAPKETPLPAELQSLAGEECIRVQWADERELMMLVRPDGYVRWARG</sequence>
<protein>
    <submittedName>
        <fullName evidence="6">FAD-dependent oxidoreductase</fullName>
    </submittedName>
</protein>
<dbReference type="Gene3D" id="3.50.50.60">
    <property type="entry name" value="FAD/NAD(P)-binding domain"/>
    <property type="match status" value="2"/>
</dbReference>
<dbReference type="PRINTS" id="PR00420">
    <property type="entry name" value="RNGMNOXGNASE"/>
</dbReference>
<dbReference type="Pfam" id="PF01494">
    <property type="entry name" value="FAD_binding_3"/>
    <property type="match status" value="1"/>
</dbReference>
<organism evidence="6 7">
    <name type="scientific">Streptomyces mesophilus</name>
    <dbReference type="NCBI Taxonomy" id="1775132"/>
    <lineage>
        <taxon>Bacteria</taxon>
        <taxon>Bacillati</taxon>
        <taxon>Actinomycetota</taxon>
        <taxon>Actinomycetes</taxon>
        <taxon>Kitasatosporales</taxon>
        <taxon>Streptomycetaceae</taxon>
        <taxon>Streptomyces</taxon>
    </lineage>
</organism>
<evidence type="ECO:0000256" key="1">
    <source>
        <dbReference type="ARBA" id="ARBA00001974"/>
    </source>
</evidence>
<gene>
    <name evidence="6" type="ORF">G6045_17110</name>
</gene>
<reference evidence="6 7" key="1">
    <citation type="submission" date="2020-02" db="EMBL/GenBank/DDBJ databases">
        <title>Whole-genome analyses of novel actinobacteria.</title>
        <authorList>
            <person name="Sahin N."/>
            <person name="Tokatli A."/>
        </authorList>
    </citation>
    <scope>NUCLEOTIDE SEQUENCE [LARGE SCALE GENOMIC DNA]</scope>
    <source>
        <strain evidence="6 7">YC504</strain>
    </source>
</reference>
<evidence type="ECO:0000256" key="2">
    <source>
        <dbReference type="ARBA" id="ARBA00022630"/>
    </source>
</evidence>
<dbReference type="GO" id="GO:0071949">
    <property type="term" value="F:FAD binding"/>
    <property type="evidence" value="ECO:0007669"/>
    <property type="project" value="InterPro"/>
</dbReference>
<keyword evidence="7" id="KW-1185">Reference proteome</keyword>
<dbReference type="EMBL" id="JAAKZW010000063">
    <property type="protein sequence ID" value="NGO77366.1"/>
    <property type="molecule type" value="Genomic_DNA"/>
</dbReference>